<keyword evidence="3" id="KW-1185">Reference proteome</keyword>
<name>E3KMJ6_PUCGT</name>
<gene>
    <name evidence="2" type="ORF">PGTG_11877</name>
</gene>
<reference key="1">
    <citation type="submission" date="2007-01" db="EMBL/GenBank/DDBJ databases">
        <title>The Genome Sequence of Puccinia graminis f. sp. tritici Strain CRL 75-36-700-3.</title>
        <authorList>
            <consortium name="The Broad Institute Genome Sequencing Platform"/>
            <person name="Birren B."/>
            <person name="Lander E."/>
            <person name="Galagan J."/>
            <person name="Nusbaum C."/>
            <person name="Devon K."/>
            <person name="Cuomo C."/>
            <person name="Jaffe D."/>
            <person name="Butler J."/>
            <person name="Alvarez P."/>
            <person name="Gnerre S."/>
            <person name="Grabherr M."/>
            <person name="Mauceli E."/>
            <person name="Brockman W."/>
            <person name="Young S."/>
            <person name="LaButti K."/>
            <person name="Sykes S."/>
            <person name="DeCaprio D."/>
            <person name="Crawford M."/>
            <person name="Koehrsen M."/>
            <person name="Engels R."/>
            <person name="Montgomery P."/>
            <person name="Pearson M."/>
            <person name="Howarth C."/>
            <person name="Larson L."/>
            <person name="White J."/>
            <person name="Zeng Q."/>
            <person name="Kodira C."/>
            <person name="Yandava C."/>
            <person name="Alvarado L."/>
            <person name="O'Leary S."/>
            <person name="Szabo L."/>
            <person name="Dean R."/>
            <person name="Schein J."/>
        </authorList>
    </citation>
    <scope>NUCLEOTIDE SEQUENCE</scope>
    <source>
        <strain>CRL 75-36-700-3</strain>
    </source>
</reference>
<feature type="compositionally biased region" description="Basic and acidic residues" evidence="1">
    <location>
        <begin position="10"/>
        <end position="21"/>
    </location>
</feature>
<dbReference type="HOGENOM" id="CLU_1705136_0_0_1"/>
<evidence type="ECO:0000256" key="1">
    <source>
        <dbReference type="SAM" id="MobiDB-lite"/>
    </source>
</evidence>
<dbReference type="VEuPathDB" id="FungiDB:PGTG_11877"/>
<dbReference type="Proteomes" id="UP000008783">
    <property type="component" value="Unassembled WGS sequence"/>
</dbReference>
<dbReference type="KEGG" id="pgr:PGTG_11877"/>
<protein>
    <submittedName>
        <fullName evidence="2">Uncharacterized protein</fullName>
    </submittedName>
</protein>
<sequence length="154" mass="17385">MSQAGQQEGKSTEELKAEKARKASISRIKSKIAEKRRASAIKKMGNQPLSALVFNKETMSDWEDQTPPAKPKRSDLVWRSEAFKSVEFKPDVEPEYDQIPRKLPKDAYNANFLSNISLVEREHLDPQPGIDLEGKYRILEEMTRRGGPGAARSA</sequence>
<dbReference type="AlphaFoldDB" id="E3KMJ6"/>
<evidence type="ECO:0000313" key="3">
    <source>
        <dbReference type="Proteomes" id="UP000008783"/>
    </source>
</evidence>
<proteinExistence type="predicted"/>
<reference evidence="3" key="2">
    <citation type="journal article" date="2011" name="Proc. Natl. Acad. Sci. U.S.A.">
        <title>Obligate biotrophy features unraveled by the genomic analysis of rust fungi.</title>
        <authorList>
            <person name="Duplessis S."/>
            <person name="Cuomo C.A."/>
            <person name="Lin Y.-C."/>
            <person name="Aerts A."/>
            <person name="Tisserant E."/>
            <person name="Veneault-Fourrey C."/>
            <person name="Joly D.L."/>
            <person name="Hacquard S."/>
            <person name="Amselem J."/>
            <person name="Cantarel B.L."/>
            <person name="Chiu R."/>
            <person name="Coutinho P.M."/>
            <person name="Feau N."/>
            <person name="Field M."/>
            <person name="Frey P."/>
            <person name="Gelhaye E."/>
            <person name="Goldberg J."/>
            <person name="Grabherr M.G."/>
            <person name="Kodira C.D."/>
            <person name="Kohler A."/>
            <person name="Kuees U."/>
            <person name="Lindquist E.A."/>
            <person name="Lucas S.M."/>
            <person name="Mago R."/>
            <person name="Mauceli E."/>
            <person name="Morin E."/>
            <person name="Murat C."/>
            <person name="Pangilinan J.L."/>
            <person name="Park R."/>
            <person name="Pearson M."/>
            <person name="Quesneville H."/>
            <person name="Rouhier N."/>
            <person name="Sakthikumar S."/>
            <person name="Salamov A.A."/>
            <person name="Schmutz J."/>
            <person name="Selles B."/>
            <person name="Shapiro H."/>
            <person name="Tanguay P."/>
            <person name="Tuskan G.A."/>
            <person name="Henrissat B."/>
            <person name="Van de Peer Y."/>
            <person name="Rouze P."/>
            <person name="Ellis J.G."/>
            <person name="Dodds P.N."/>
            <person name="Schein J.E."/>
            <person name="Zhong S."/>
            <person name="Hamelin R.C."/>
            <person name="Grigoriev I.V."/>
            <person name="Szabo L.J."/>
            <person name="Martin F."/>
        </authorList>
    </citation>
    <scope>NUCLEOTIDE SEQUENCE [LARGE SCALE GENOMIC DNA]</scope>
    <source>
        <strain evidence="3">CRL 75-36-700-3 / race SCCL</strain>
    </source>
</reference>
<organism evidence="2 3">
    <name type="scientific">Puccinia graminis f. sp. tritici (strain CRL 75-36-700-3 / race SCCL)</name>
    <name type="common">Black stem rust fungus</name>
    <dbReference type="NCBI Taxonomy" id="418459"/>
    <lineage>
        <taxon>Eukaryota</taxon>
        <taxon>Fungi</taxon>
        <taxon>Dikarya</taxon>
        <taxon>Basidiomycota</taxon>
        <taxon>Pucciniomycotina</taxon>
        <taxon>Pucciniomycetes</taxon>
        <taxon>Pucciniales</taxon>
        <taxon>Pucciniaceae</taxon>
        <taxon>Puccinia</taxon>
    </lineage>
</organism>
<feature type="region of interest" description="Disordered" evidence="1">
    <location>
        <begin position="1"/>
        <end position="24"/>
    </location>
</feature>
<evidence type="ECO:0000313" key="2">
    <source>
        <dbReference type="EMBL" id="EFP85521.2"/>
    </source>
</evidence>
<dbReference type="InParanoid" id="E3KMJ6"/>
<dbReference type="RefSeq" id="XP_003329940.2">
    <property type="nucleotide sequence ID" value="XM_003329892.2"/>
</dbReference>
<dbReference type="GeneID" id="10544073"/>
<accession>E3KMJ6</accession>
<dbReference type="OrthoDB" id="2509616at2759"/>
<dbReference type="EMBL" id="DS178295">
    <property type="protein sequence ID" value="EFP85521.2"/>
    <property type="molecule type" value="Genomic_DNA"/>
</dbReference>